<dbReference type="OrthoDB" id="1122456at2"/>
<evidence type="ECO:0000313" key="2">
    <source>
        <dbReference type="EMBL" id="KOH45568.1"/>
    </source>
</evidence>
<name>A0A0L8VB21_9BACT</name>
<feature type="transmembrane region" description="Helical" evidence="1">
    <location>
        <begin position="43"/>
        <end position="61"/>
    </location>
</feature>
<comment type="caution">
    <text evidence="2">The sequence shown here is derived from an EMBL/GenBank/DDBJ whole genome shotgun (WGS) entry which is preliminary data.</text>
</comment>
<gene>
    <name evidence="2" type="ORF">NC99_16160</name>
</gene>
<dbReference type="RefSeq" id="WP_053181621.1">
    <property type="nucleotide sequence ID" value="NZ_LGIA01000107.1"/>
</dbReference>
<organism evidence="2 3">
    <name type="scientific">Sunxiuqinia dokdonensis</name>
    <dbReference type="NCBI Taxonomy" id="1409788"/>
    <lineage>
        <taxon>Bacteria</taxon>
        <taxon>Pseudomonadati</taxon>
        <taxon>Bacteroidota</taxon>
        <taxon>Bacteroidia</taxon>
        <taxon>Marinilabiliales</taxon>
        <taxon>Prolixibacteraceae</taxon>
        <taxon>Sunxiuqinia</taxon>
    </lineage>
</organism>
<protein>
    <submittedName>
        <fullName evidence="2">Uncharacterized protein</fullName>
    </submittedName>
</protein>
<accession>A0A0L8VB21</accession>
<keyword evidence="3" id="KW-1185">Reference proteome</keyword>
<keyword evidence="1" id="KW-1133">Transmembrane helix</keyword>
<keyword evidence="1" id="KW-0812">Transmembrane</keyword>
<dbReference type="AlphaFoldDB" id="A0A0L8VB21"/>
<sequence length="114" mass="13622">MKKENSKLHRVPPLKEVSRYTRWVDRMDKQGTKLNLKSRKHTWLLVMAVLLLIFILSFILFPGSQPNYEAMEQQLIELNQQTDQAPVYRSLDMPVDTFEQLLKRKIHERISKEQ</sequence>
<keyword evidence="1" id="KW-0472">Membrane</keyword>
<dbReference type="EMBL" id="LGIA01000107">
    <property type="protein sequence ID" value="KOH45568.1"/>
    <property type="molecule type" value="Genomic_DNA"/>
</dbReference>
<dbReference type="Proteomes" id="UP000036958">
    <property type="component" value="Unassembled WGS sequence"/>
</dbReference>
<evidence type="ECO:0000313" key="3">
    <source>
        <dbReference type="Proteomes" id="UP000036958"/>
    </source>
</evidence>
<proteinExistence type="predicted"/>
<reference evidence="3" key="1">
    <citation type="submission" date="2015-07" db="EMBL/GenBank/DDBJ databases">
        <title>Genome sequencing of Sunxiuqinia dokdonensis strain SK.</title>
        <authorList>
            <person name="Ahn S."/>
            <person name="Kim B.-C."/>
        </authorList>
    </citation>
    <scope>NUCLEOTIDE SEQUENCE [LARGE SCALE GENOMIC DNA]</scope>
    <source>
        <strain evidence="3">SK</strain>
    </source>
</reference>
<evidence type="ECO:0000256" key="1">
    <source>
        <dbReference type="SAM" id="Phobius"/>
    </source>
</evidence>